<proteinExistence type="predicted"/>
<sequence length="56" mass="6604">MKQEMTIEELNEMVEQELATLRSIDIGWLFNDPAVENQIEREKQAAFIEHLLAWSD</sequence>
<dbReference type="EMBL" id="LN890655">
    <property type="protein sequence ID" value="CUS05373.2"/>
    <property type="molecule type" value="Genomic_DNA"/>
</dbReference>
<organism evidence="1 2">
    <name type="scientific">Candidatus Promineifilum breve</name>
    <dbReference type="NCBI Taxonomy" id="1806508"/>
    <lineage>
        <taxon>Bacteria</taxon>
        <taxon>Bacillati</taxon>
        <taxon>Chloroflexota</taxon>
        <taxon>Ardenticatenia</taxon>
        <taxon>Candidatus Promineifilales</taxon>
        <taxon>Candidatus Promineifilaceae</taxon>
        <taxon>Candidatus Promineifilum</taxon>
    </lineage>
</organism>
<keyword evidence="2" id="KW-1185">Reference proteome</keyword>
<dbReference type="AlphaFoldDB" id="A0A161KCX6"/>
<dbReference type="Proteomes" id="UP000215027">
    <property type="component" value="Chromosome I"/>
</dbReference>
<dbReference type="KEGG" id="pbf:CFX0092_A3495"/>
<gene>
    <name evidence="1" type="ORF">CFX0092_A3495</name>
</gene>
<dbReference type="RefSeq" id="WP_157913252.1">
    <property type="nucleotide sequence ID" value="NZ_LN890655.1"/>
</dbReference>
<accession>A0A161KCX6</accession>
<evidence type="ECO:0000313" key="2">
    <source>
        <dbReference type="Proteomes" id="UP000215027"/>
    </source>
</evidence>
<protein>
    <submittedName>
        <fullName evidence="1">Uncharacterized protein</fullName>
    </submittedName>
</protein>
<evidence type="ECO:0000313" key="1">
    <source>
        <dbReference type="EMBL" id="CUS05373.2"/>
    </source>
</evidence>
<reference evidence="1" key="1">
    <citation type="submission" date="2016-01" db="EMBL/GenBank/DDBJ databases">
        <authorList>
            <person name="Mcilroy J.S."/>
            <person name="Karst M S."/>
            <person name="Albertsen M."/>
        </authorList>
    </citation>
    <scope>NUCLEOTIDE SEQUENCE</scope>
    <source>
        <strain evidence="1">Cfx-K</strain>
    </source>
</reference>
<name>A0A161KCX6_9CHLR</name>